<dbReference type="EMBL" id="KF118116">
    <property type="protein sequence ID" value="AIA85375.1"/>
    <property type="molecule type" value="Genomic_DNA"/>
</dbReference>
<evidence type="ECO:0000313" key="2">
    <source>
        <dbReference type="EMBL" id="AIA85375.1"/>
    </source>
</evidence>
<dbReference type="InterPro" id="IPR013780">
    <property type="entry name" value="Glyco_hydro_b"/>
</dbReference>
<dbReference type="InterPro" id="IPR049171">
    <property type="entry name" value="GLGE_C"/>
</dbReference>
<name>A0A060BX75_9ACTN</name>
<dbReference type="AlphaFoldDB" id="A0A060BX75"/>
<dbReference type="Pfam" id="PF21702">
    <property type="entry name" value="GLGE_C"/>
    <property type="match status" value="1"/>
</dbReference>
<reference evidence="2" key="1">
    <citation type="journal article" date="2013" name="Environ. Microbiol.">
        <title>Seasonally variable intestinal metagenomes of the red palm weevil (Rhynchophorus ferrugineus).</title>
        <authorList>
            <person name="Jia S."/>
            <person name="Zhang X."/>
            <person name="Zhang G."/>
            <person name="Yin A."/>
            <person name="Zhang S."/>
            <person name="Li F."/>
            <person name="Wang L."/>
            <person name="Zhao D."/>
            <person name="Yun Q."/>
            <person name="Tala"/>
            <person name="Wang J."/>
            <person name="Sun G."/>
            <person name="Baabdullah M."/>
            <person name="Yu X."/>
            <person name="Hu S."/>
            <person name="Al-Mssallem I.S."/>
            <person name="Yu J."/>
        </authorList>
    </citation>
    <scope>NUCLEOTIDE SEQUENCE</scope>
</reference>
<protein>
    <submittedName>
        <fullName evidence="2">CAZy families GH13 protein</fullName>
    </submittedName>
</protein>
<evidence type="ECO:0000259" key="1">
    <source>
        <dbReference type="Pfam" id="PF21702"/>
    </source>
</evidence>
<organism evidence="2">
    <name type="scientific">uncultured Streptomyces sp</name>
    <dbReference type="NCBI Taxonomy" id="174707"/>
    <lineage>
        <taxon>Bacteria</taxon>
        <taxon>Bacillati</taxon>
        <taxon>Actinomycetota</taxon>
        <taxon>Actinomycetes</taxon>
        <taxon>Kitasatosporales</taxon>
        <taxon>Streptomycetaceae</taxon>
        <taxon>Streptomyces</taxon>
        <taxon>environmental samples</taxon>
    </lineage>
</organism>
<accession>A0A060BX75</accession>
<feature type="non-terminal residue" evidence="2">
    <location>
        <position position="1"/>
    </location>
</feature>
<feature type="domain" description="Alpha-1,4-glucan:maltose-1-phosphate maltosyltransferase C-terminal" evidence="1">
    <location>
        <begin position="1"/>
        <end position="52"/>
    </location>
</feature>
<proteinExistence type="predicted"/>
<sequence length="53" mass="5877">EATITLDMGAIGRRDDEALNVADVVTGDGYTWGRQFYVRLDPGRTLVHVAEVR</sequence>
<dbReference type="Gene3D" id="2.60.40.1180">
    <property type="entry name" value="Golgi alpha-mannosidase II"/>
    <property type="match status" value="1"/>
</dbReference>